<protein>
    <submittedName>
        <fullName evidence="1">Tat pathway signal protein</fullName>
    </submittedName>
</protein>
<organism evidence="1 3">
    <name type="scientific">Pseudomonas tohonis</name>
    <dbReference type="NCBI Taxonomy" id="2725477"/>
    <lineage>
        <taxon>Bacteria</taxon>
        <taxon>Pseudomonadati</taxon>
        <taxon>Pseudomonadota</taxon>
        <taxon>Gammaproteobacteria</taxon>
        <taxon>Pseudomonadales</taxon>
        <taxon>Pseudomonadaceae</taxon>
        <taxon>Pseudomonas</taxon>
    </lineage>
</organism>
<keyword evidence="4" id="KW-1185">Reference proteome</keyword>
<reference evidence="1 3" key="1">
    <citation type="submission" date="2020-05" db="EMBL/GenBank/DDBJ databases">
        <title>Characterization of novel class B3 metallo-beta-lactamase from novel Pseudomonas species.</title>
        <authorList>
            <person name="Yamada K."/>
            <person name="Aoki K."/>
            <person name="Ishii Y."/>
        </authorList>
    </citation>
    <scope>NUCLEOTIDE SEQUENCE [LARGE SCALE GENOMIC DNA]</scope>
    <source>
        <strain evidence="1 3">TUM18999</strain>
        <strain evidence="2 4">TUM20286</strain>
    </source>
</reference>
<dbReference type="EMBL" id="AP023189">
    <property type="protein sequence ID" value="BCG22519.1"/>
    <property type="molecule type" value="Genomic_DNA"/>
</dbReference>
<dbReference type="Proteomes" id="UP000509383">
    <property type="component" value="Chromosome"/>
</dbReference>
<dbReference type="EMBL" id="BQKM01000007">
    <property type="protein sequence ID" value="GJN53515.1"/>
    <property type="molecule type" value="Genomic_DNA"/>
</dbReference>
<evidence type="ECO:0000313" key="2">
    <source>
        <dbReference type="EMBL" id="GJN53515.1"/>
    </source>
</evidence>
<evidence type="ECO:0000313" key="1">
    <source>
        <dbReference type="EMBL" id="BCG22519.1"/>
    </source>
</evidence>
<dbReference type="AlphaFoldDB" id="A0A6J4DZJ4"/>
<dbReference type="PANTHER" id="PTHR35399:SF2">
    <property type="entry name" value="DUF839 DOMAIN-CONTAINING PROTEIN"/>
    <property type="match status" value="1"/>
</dbReference>
<name>A0A6J4DZJ4_9PSED</name>
<accession>A0A6J4DZJ4</accession>
<sequence>MNQDFAAFHAALAAHDDEAINPSGNRSLDRMVDAGRRNVLKGGLAMAALGFFGGGISACRAVADDGLLGFKGVPQQFDAKFDQVIVAEGYSARPFFSWGDAVLADAPAFKGDASETWEDQLKQAGDNHDGMHFFPFPEAPNDHGLLVINHEYINPTLHAAGIVYVDGKRKAEDVKKEQAAHGVSVIEVKKDGSGHWQRVAGSRYNRRISTLTPMQLSGPLAGHPLMKTASDPSGREVIGTLNNCSMGVTPWGTYLACEENWHNYFINRDAADHAQRVSHKRYGIAREGLSKNYGWETADPRFDATPYRDQPHDGHVQEPHRFGWVVEIDPFDPTSTPKKRTAVGRFCRECSTLSLGKDGRMAYYYGDDTKGEYIYKFVPSGRFDAANPRAARDLLDEGTLYVARFDDDGKGQWLALVHGQNGLTAENGFPSQAEVLLNARAAGDRVGATPMDRPEWVAAHPETREVYVTLTNNDERGAKKPLNAANPRPHNLHGQILRWNEAGGDPTATTFEWEIFLLAGEPQGAKDDKGQPVPANLIGTINGDAFSSPDGLAFDPAGRLWIETDFDDIEPAMARIGCNQLLCADPRTREVRRFLVGPRGCELTGITFTPDGRSMWVNIQHPGISYPASDGKSRPRSTTVLITRNDGGVIGS</sequence>
<dbReference type="PANTHER" id="PTHR35399">
    <property type="entry name" value="SLR8030 PROTEIN"/>
    <property type="match status" value="1"/>
</dbReference>
<gene>
    <name evidence="1" type="ORF">TUM18999_07100</name>
    <name evidence="2" type="ORF">TUM20286_32670</name>
</gene>
<evidence type="ECO:0000313" key="4">
    <source>
        <dbReference type="Proteomes" id="UP001054892"/>
    </source>
</evidence>
<dbReference type="RefSeq" id="WP_173177590.1">
    <property type="nucleotide sequence ID" value="NZ_AP023189.1"/>
</dbReference>
<dbReference type="Gene3D" id="2.120.10.30">
    <property type="entry name" value="TolB, C-terminal domain"/>
    <property type="match status" value="1"/>
</dbReference>
<proteinExistence type="predicted"/>
<dbReference type="InterPro" id="IPR008557">
    <property type="entry name" value="PhoX"/>
</dbReference>
<dbReference type="InterPro" id="IPR011042">
    <property type="entry name" value="6-blade_b-propeller_TolB-like"/>
</dbReference>
<dbReference type="Proteomes" id="UP001054892">
    <property type="component" value="Unassembled WGS sequence"/>
</dbReference>
<dbReference type="SUPFAM" id="SSF63829">
    <property type="entry name" value="Calcium-dependent phosphotriesterase"/>
    <property type="match status" value="1"/>
</dbReference>
<dbReference type="Pfam" id="PF05787">
    <property type="entry name" value="PhoX"/>
    <property type="match status" value="1"/>
</dbReference>
<dbReference type="KEGG" id="ptw:TUM18999_07100"/>
<evidence type="ECO:0000313" key="3">
    <source>
        <dbReference type="Proteomes" id="UP000509383"/>
    </source>
</evidence>